<dbReference type="GO" id="GO:0004519">
    <property type="term" value="F:endonuclease activity"/>
    <property type="evidence" value="ECO:0007669"/>
    <property type="project" value="InterPro"/>
</dbReference>
<evidence type="ECO:0000313" key="2">
    <source>
        <dbReference type="EMBL" id="QCW06941.1"/>
    </source>
</evidence>
<dbReference type="PANTHER" id="PTHR36181:SF4">
    <property type="entry name" value="LAGLIDADG ENDONUCLEASE"/>
    <property type="match status" value="1"/>
</dbReference>
<feature type="domain" description="Homing endonuclease LAGLIDADG" evidence="1">
    <location>
        <begin position="33"/>
        <end position="130"/>
    </location>
</feature>
<accession>A0A4Y5MXB3</accession>
<keyword evidence="2" id="KW-0496">Mitochondrion</keyword>
<dbReference type="Gene3D" id="3.10.28.10">
    <property type="entry name" value="Homing endonucleases"/>
    <property type="match status" value="1"/>
</dbReference>
<gene>
    <name evidence="2" type="primary">orf162</name>
</gene>
<protein>
    <recommendedName>
        <fullName evidence="1">Homing endonuclease LAGLIDADG domain-containing protein</fullName>
    </recommendedName>
</protein>
<dbReference type="GO" id="GO:0005739">
    <property type="term" value="C:mitochondrion"/>
    <property type="evidence" value="ECO:0007669"/>
    <property type="project" value="UniProtKB-ARBA"/>
</dbReference>
<name>A0A4Y5MXB3_9PEZI</name>
<proteinExistence type="predicted"/>
<dbReference type="Pfam" id="PF00961">
    <property type="entry name" value="LAGLIDADG_1"/>
    <property type="match status" value="1"/>
</dbReference>
<dbReference type="InterPro" id="IPR051289">
    <property type="entry name" value="LAGLIDADG_Endonuclease"/>
</dbReference>
<dbReference type="AlphaFoldDB" id="A0A4Y5MXB3"/>
<dbReference type="PANTHER" id="PTHR36181">
    <property type="entry name" value="INTRON-ENCODED ENDONUCLEASE AI3-RELATED"/>
    <property type="match status" value="1"/>
</dbReference>
<dbReference type="InterPro" id="IPR027434">
    <property type="entry name" value="Homing_endonucl"/>
</dbReference>
<dbReference type="SUPFAM" id="SSF55608">
    <property type="entry name" value="Homing endonucleases"/>
    <property type="match status" value="1"/>
</dbReference>
<dbReference type="InterPro" id="IPR004860">
    <property type="entry name" value="LAGLIDADG_dom"/>
</dbReference>
<evidence type="ECO:0000259" key="1">
    <source>
        <dbReference type="Pfam" id="PF00961"/>
    </source>
</evidence>
<sequence length="162" mass="18972">MEVPLVYSQLGKILFERAFSTKKQDIKLHPWFITGFTDGEGSFIVSIRRTSRLNIGYSVELFFKIKQHLTNKNLLTKIKNYFEIGVIGEGSNYISYTVSSIKELQIIINHFDSYPLITQKWSDYQLFKKIFNLIKDKQHLTNEGLKQIISLKNVLIEDYLMI</sequence>
<organism evidence="2">
    <name type="scientific">Orbilia brochopaga</name>
    <dbReference type="NCBI Taxonomy" id="3140254"/>
    <lineage>
        <taxon>Eukaryota</taxon>
        <taxon>Fungi</taxon>
        <taxon>Dikarya</taxon>
        <taxon>Ascomycota</taxon>
        <taxon>Pezizomycotina</taxon>
        <taxon>Orbiliomycetes</taxon>
        <taxon>Orbiliales</taxon>
        <taxon>Orbiliaceae</taxon>
        <taxon>Orbilia</taxon>
    </lineage>
</organism>
<dbReference type="EMBL" id="MK820635">
    <property type="protein sequence ID" value="QCW06941.1"/>
    <property type="molecule type" value="Genomic_DNA"/>
</dbReference>
<reference evidence="2" key="1">
    <citation type="submission" date="2019-04" db="EMBL/GenBank/DDBJ databases">
        <authorList>
            <person name="Yu Z."/>
            <person name="Deng C."/>
        </authorList>
    </citation>
    <scope>NUCLEOTIDE SEQUENCE</scope>
</reference>
<geneLocation type="mitochondrion" evidence="2"/>